<accession>A0A4Z2HFE5</accession>
<keyword evidence="3" id="KW-1185">Reference proteome</keyword>
<dbReference type="AlphaFoldDB" id="A0A4Z2HFE5"/>
<feature type="region of interest" description="Disordered" evidence="1">
    <location>
        <begin position="32"/>
        <end position="57"/>
    </location>
</feature>
<protein>
    <submittedName>
        <fullName evidence="2">Uncharacterized protein</fullName>
    </submittedName>
</protein>
<evidence type="ECO:0000313" key="3">
    <source>
        <dbReference type="Proteomes" id="UP000314294"/>
    </source>
</evidence>
<gene>
    <name evidence="2" type="ORF">EYF80_025196</name>
</gene>
<name>A0A4Z2HFE5_9TELE</name>
<organism evidence="2 3">
    <name type="scientific">Liparis tanakae</name>
    <name type="common">Tanaka's snailfish</name>
    <dbReference type="NCBI Taxonomy" id="230148"/>
    <lineage>
        <taxon>Eukaryota</taxon>
        <taxon>Metazoa</taxon>
        <taxon>Chordata</taxon>
        <taxon>Craniata</taxon>
        <taxon>Vertebrata</taxon>
        <taxon>Euteleostomi</taxon>
        <taxon>Actinopterygii</taxon>
        <taxon>Neopterygii</taxon>
        <taxon>Teleostei</taxon>
        <taxon>Neoteleostei</taxon>
        <taxon>Acanthomorphata</taxon>
        <taxon>Eupercaria</taxon>
        <taxon>Perciformes</taxon>
        <taxon>Cottioidei</taxon>
        <taxon>Cottales</taxon>
        <taxon>Liparidae</taxon>
        <taxon>Liparis</taxon>
    </lineage>
</organism>
<dbReference type="EMBL" id="SRLO01000250">
    <property type="protein sequence ID" value="TNN64569.1"/>
    <property type="molecule type" value="Genomic_DNA"/>
</dbReference>
<reference evidence="2 3" key="1">
    <citation type="submission" date="2019-03" db="EMBL/GenBank/DDBJ databases">
        <title>First draft genome of Liparis tanakae, snailfish: a comprehensive survey of snailfish specific genes.</title>
        <authorList>
            <person name="Kim W."/>
            <person name="Song I."/>
            <person name="Jeong J.-H."/>
            <person name="Kim D."/>
            <person name="Kim S."/>
            <person name="Ryu S."/>
            <person name="Song J.Y."/>
            <person name="Lee S.K."/>
        </authorList>
    </citation>
    <scope>NUCLEOTIDE SEQUENCE [LARGE SCALE GENOMIC DNA]</scope>
    <source>
        <tissue evidence="2">Muscle</tissue>
    </source>
</reference>
<proteinExistence type="predicted"/>
<dbReference type="Proteomes" id="UP000314294">
    <property type="component" value="Unassembled WGS sequence"/>
</dbReference>
<comment type="caution">
    <text evidence="2">The sequence shown here is derived from an EMBL/GenBank/DDBJ whole genome shotgun (WGS) entry which is preliminary data.</text>
</comment>
<evidence type="ECO:0000256" key="1">
    <source>
        <dbReference type="SAM" id="MobiDB-lite"/>
    </source>
</evidence>
<sequence length="114" mass="12849">MEDTSWVCSLYQCGSSSRRAVSSSMRICEGLRKKKKRTQSHSELTFRPSRAPESRGTLPSFMRLLSKIRPMRRSPSLDGCHVTGCYKVRATHLLFNNAPAPMGLLQCKADKCLQ</sequence>
<evidence type="ECO:0000313" key="2">
    <source>
        <dbReference type="EMBL" id="TNN64569.1"/>
    </source>
</evidence>